<dbReference type="AlphaFoldDB" id="A0A0M0J7T3"/>
<dbReference type="Gene3D" id="1.25.40.10">
    <property type="entry name" value="Tetratricopeptide repeat domain"/>
    <property type="match status" value="1"/>
</dbReference>
<name>A0A0M0J7T3_9EUKA</name>
<comment type="caution">
    <text evidence="2">The sequence shown here is derived from an EMBL/GenBank/DDBJ whole genome shotgun (WGS) entry which is preliminary data.</text>
</comment>
<evidence type="ECO:0000313" key="3">
    <source>
        <dbReference type="Proteomes" id="UP000037460"/>
    </source>
</evidence>
<keyword evidence="3" id="KW-1185">Reference proteome</keyword>
<gene>
    <name evidence="2" type="ORF">Ctob_005250</name>
</gene>
<sequence length="378" mass="41334">MRLPSCVAILLFLVAILWQWALTSFPHDWMASAQYLDDLVKGFLDPDHPLHRNRGVAGPRGGRGDGTVTGAVFTPGVVAADGSRGGAPVSEVFAASWSGLTNTLEMALEAEEWDEAYNVWQLMAAEHQAQISNANARSAPAASPSVVAAQQLAKLRDLLQRQGATEREALTTALFAVHAASTFGTGAHASISETGAAELIRQVMVRFPRLVSEGEAALWRLWKRSGQRELDAQLRKVERLVELEQPVDAHALLDQVLAQAPNWAEAWNQRATLRYLQRRHLDALDDVERTLALNPIHFGALSGAALVHTAIWRETPGPLDAGSEGLELARRRLERVVELYPGSESAHFNLEQLEKMQAMVRDQHASSAKRSKAAMMSA</sequence>
<organism evidence="2 3">
    <name type="scientific">Chrysochromulina tobinii</name>
    <dbReference type="NCBI Taxonomy" id="1460289"/>
    <lineage>
        <taxon>Eukaryota</taxon>
        <taxon>Haptista</taxon>
        <taxon>Haptophyta</taxon>
        <taxon>Prymnesiophyceae</taxon>
        <taxon>Prymnesiales</taxon>
        <taxon>Chrysochromulinaceae</taxon>
        <taxon>Chrysochromulina</taxon>
    </lineage>
</organism>
<dbReference type="OrthoDB" id="2335338at2759"/>
<evidence type="ECO:0000313" key="2">
    <source>
        <dbReference type="EMBL" id="KOO22515.1"/>
    </source>
</evidence>
<dbReference type="EMBL" id="JWZX01003272">
    <property type="protein sequence ID" value="KOO22515.1"/>
    <property type="molecule type" value="Genomic_DNA"/>
</dbReference>
<evidence type="ECO:0000256" key="1">
    <source>
        <dbReference type="SAM" id="SignalP"/>
    </source>
</evidence>
<proteinExistence type="predicted"/>
<keyword evidence="1" id="KW-0732">Signal</keyword>
<dbReference type="InterPro" id="IPR011990">
    <property type="entry name" value="TPR-like_helical_dom_sf"/>
</dbReference>
<protein>
    <submittedName>
        <fullName evidence="2">Tetratricopeptide repeat protein</fullName>
    </submittedName>
</protein>
<feature type="chain" id="PRO_5005601614" evidence="1">
    <location>
        <begin position="24"/>
        <end position="378"/>
    </location>
</feature>
<accession>A0A0M0J7T3</accession>
<reference evidence="3" key="1">
    <citation type="journal article" date="2015" name="PLoS Genet.">
        <title>Genome Sequence and Transcriptome Analyses of Chrysochromulina tobin: Metabolic Tools for Enhanced Algal Fitness in the Prominent Order Prymnesiales (Haptophyceae).</title>
        <authorList>
            <person name="Hovde B.T."/>
            <person name="Deodato C.R."/>
            <person name="Hunsperger H.M."/>
            <person name="Ryken S.A."/>
            <person name="Yost W."/>
            <person name="Jha R.K."/>
            <person name="Patterson J."/>
            <person name="Monnat R.J. Jr."/>
            <person name="Barlow S.B."/>
            <person name="Starkenburg S.R."/>
            <person name="Cattolico R.A."/>
        </authorList>
    </citation>
    <scope>NUCLEOTIDE SEQUENCE</scope>
    <source>
        <strain evidence="3">CCMP291</strain>
    </source>
</reference>
<feature type="signal peptide" evidence="1">
    <location>
        <begin position="1"/>
        <end position="23"/>
    </location>
</feature>
<dbReference type="SUPFAM" id="SSF48452">
    <property type="entry name" value="TPR-like"/>
    <property type="match status" value="1"/>
</dbReference>
<dbReference type="Proteomes" id="UP000037460">
    <property type="component" value="Unassembled WGS sequence"/>
</dbReference>